<proteinExistence type="predicted"/>
<reference evidence="2 3" key="1">
    <citation type="journal article" date="2019" name="Int. J. Syst. Evol. Microbiol.">
        <title>The Global Catalogue of Microorganisms (GCM) 10K type strain sequencing project: providing services to taxonomists for standard genome sequencing and annotation.</title>
        <authorList>
            <consortium name="The Broad Institute Genomics Platform"/>
            <consortium name="The Broad Institute Genome Sequencing Center for Infectious Disease"/>
            <person name="Wu L."/>
            <person name="Ma J."/>
        </authorList>
    </citation>
    <scope>NUCLEOTIDE SEQUENCE [LARGE SCALE GENOMIC DNA]</scope>
    <source>
        <strain evidence="2 3">JCM 12389</strain>
    </source>
</reference>
<name>A0ABN1BHG9_9BACI</name>
<evidence type="ECO:0000256" key="1">
    <source>
        <dbReference type="SAM" id="MobiDB-lite"/>
    </source>
</evidence>
<comment type="caution">
    <text evidence="2">The sequence shown here is derived from an EMBL/GenBank/DDBJ whole genome shotgun (WGS) entry which is preliminary data.</text>
</comment>
<dbReference type="RefSeq" id="WP_343841872.1">
    <property type="nucleotide sequence ID" value="NZ_BAAADO010000005.1"/>
</dbReference>
<protein>
    <submittedName>
        <fullName evidence="2">Uncharacterized protein</fullName>
    </submittedName>
</protein>
<dbReference type="EMBL" id="BAAADO010000005">
    <property type="protein sequence ID" value="GAA0497918.1"/>
    <property type="molecule type" value="Genomic_DNA"/>
</dbReference>
<keyword evidence="3" id="KW-1185">Reference proteome</keyword>
<feature type="compositionally biased region" description="Low complexity" evidence="1">
    <location>
        <begin position="63"/>
        <end position="73"/>
    </location>
</feature>
<sequence length="101" mass="11236">MNELNQELQNLSKSLAGVSVSKVLQKHGIGQDSGVNDLSDSQKQELRNIAQNLETMVNEYVAQQNDSNSSSQSEDGEKDSEPKESPLREFLKEKKEKEVDG</sequence>
<evidence type="ECO:0000313" key="3">
    <source>
        <dbReference type="Proteomes" id="UP001500880"/>
    </source>
</evidence>
<organism evidence="2 3">
    <name type="scientific">Salinibacillus aidingensis</name>
    <dbReference type="NCBI Taxonomy" id="237684"/>
    <lineage>
        <taxon>Bacteria</taxon>
        <taxon>Bacillati</taxon>
        <taxon>Bacillota</taxon>
        <taxon>Bacilli</taxon>
        <taxon>Bacillales</taxon>
        <taxon>Bacillaceae</taxon>
        <taxon>Salinibacillus</taxon>
    </lineage>
</organism>
<evidence type="ECO:0000313" key="2">
    <source>
        <dbReference type="EMBL" id="GAA0497918.1"/>
    </source>
</evidence>
<dbReference type="Proteomes" id="UP001500880">
    <property type="component" value="Unassembled WGS sequence"/>
</dbReference>
<gene>
    <name evidence="2" type="ORF">GCM10008986_26190</name>
</gene>
<feature type="region of interest" description="Disordered" evidence="1">
    <location>
        <begin position="60"/>
        <end position="101"/>
    </location>
</feature>
<accession>A0ABN1BHG9</accession>
<feature type="compositionally biased region" description="Basic and acidic residues" evidence="1">
    <location>
        <begin position="79"/>
        <end position="101"/>
    </location>
</feature>